<gene>
    <name evidence="1" type="ORF">EUA03_10270</name>
</gene>
<comment type="caution">
    <text evidence="1">The sequence shown here is derived from an EMBL/GenBank/DDBJ whole genome shotgun (WGS) entry which is preliminary data.</text>
</comment>
<name>A0A4R5WJN8_MYCMU</name>
<evidence type="ECO:0000313" key="2">
    <source>
        <dbReference type="Proteomes" id="UP000294929"/>
    </source>
</evidence>
<organism evidence="1 2">
    <name type="scientific">Mycolicibacterium mucogenicum</name>
    <name type="common">Mycobacterium mucogenicum</name>
    <dbReference type="NCBI Taxonomy" id="56689"/>
    <lineage>
        <taxon>Bacteria</taxon>
        <taxon>Bacillati</taxon>
        <taxon>Actinomycetota</taxon>
        <taxon>Actinomycetes</taxon>
        <taxon>Mycobacteriales</taxon>
        <taxon>Mycobacteriaceae</taxon>
        <taxon>Mycolicibacterium</taxon>
    </lineage>
</organism>
<accession>A0A4R5WJN8</accession>
<dbReference type="Proteomes" id="UP000294929">
    <property type="component" value="Unassembled WGS sequence"/>
</dbReference>
<reference evidence="1 2" key="1">
    <citation type="submission" date="2019-01" db="EMBL/GenBank/DDBJ databases">
        <title>High-quality-draft genome sequences of five non-tuberculosis mycobacteriaceae isolated from a nosocomial environment.</title>
        <authorList>
            <person name="Tiago I."/>
            <person name="Alarico S."/>
            <person name="Pereira S.G."/>
            <person name="Coelho C."/>
            <person name="Maranha A."/>
            <person name="Empadinhas N."/>
        </authorList>
    </citation>
    <scope>NUCLEOTIDE SEQUENCE [LARGE SCALE GENOMIC DNA]</scope>
    <source>
        <strain evidence="1 2">24AIII</strain>
    </source>
</reference>
<sequence length="227" mass="24602">MSTATEDTVIYRDPVAGYEFSAFETTYATDEERRRPHASKATASLFMAGLLMAGGLSGTTIGGENPFASTILGGRTIRGELAPLPADASLARTTDTAKAVAHRSDREEIVWIKEHSGLTWDQLGKVFGVSRRAVHMWANGGRLNETNAQRLREFASIIEHLEAETPGATPEVIRARLNQIEADGYSVVGRLRQERSGGPSWGAPFGPERLVDAIRDPLRARAGEVGQ</sequence>
<dbReference type="RefSeq" id="WP_133426494.1">
    <property type="nucleotide sequence ID" value="NZ_SDLO01000007.1"/>
</dbReference>
<proteinExistence type="predicted"/>
<protein>
    <submittedName>
        <fullName evidence="1">Uncharacterized protein</fullName>
    </submittedName>
</protein>
<evidence type="ECO:0000313" key="1">
    <source>
        <dbReference type="EMBL" id="TDK89960.1"/>
    </source>
</evidence>
<dbReference type="EMBL" id="SDLO01000007">
    <property type="protein sequence ID" value="TDK89960.1"/>
    <property type="molecule type" value="Genomic_DNA"/>
</dbReference>
<dbReference type="AlphaFoldDB" id="A0A4R5WJN8"/>